<sequence>MQMKIREPPVSSRTEIECWGHKHWQYRWDTDETQMKIWEPPVWGSGLKPKTPNCVSPGISSGLTSGSLMNA</sequence>
<feature type="compositionally biased region" description="Polar residues" evidence="1">
    <location>
        <begin position="58"/>
        <end position="71"/>
    </location>
</feature>
<comment type="caution">
    <text evidence="2">The sequence shown here is derived from an EMBL/GenBank/DDBJ whole genome shotgun (WGS) entry which is preliminary data.</text>
</comment>
<name>A0ABS8RSG9_DATST</name>
<keyword evidence="3" id="KW-1185">Reference proteome</keyword>
<feature type="region of interest" description="Disordered" evidence="1">
    <location>
        <begin position="49"/>
        <end position="71"/>
    </location>
</feature>
<reference evidence="2 3" key="1">
    <citation type="journal article" date="2021" name="BMC Genomics">
        <title>Datura genome reveals duplications of psychoactive alkaloid biosynthetic genes and high mutation rate following tissue culture.</title>
        <authorList>
            <person name="Rajewski A."/>
            <person name="Carter-House D."/>
            <person name="Stajich J."/>
            <person name="Litt A."/>
        </authorList>
    </citation>
    <scope>NUCLEOTIDE SEQUENCE [LARGE SCALE GENOMIC DNA]</scope>
    <source>
        <strain evidence="2">AR-01</strain>
    </source>
</reference>
<evidence type="ECO:0000313" key="2">
    <source>
        <dbReference type="EMBL" id="MCD7449518.1"/>
    </source>
</evidence>
<evidence type="ECO:0000256" key="1">
    <source>
        <dbReference type="SAM" id="MobiDB-lite"/>
    </source>
</evidence>
<dbReference type="EMBL" id="JACEIK010000099">
    <property type="protein sequence ID" value="MCD7449518.1"/>
    <property type="molecule type" value="Genomic_DNA"/>
</dbReference>
<evidence type="ECO:0000313" key="3">
    <source>
        <dbReference type="Proteomes" id="UP000823775"/>
    </source>
</evidence>
<accession>A0ABS8RSG9</accession>
<dbReference type="Proteomes" id="UP000823775">
    <property type="component" value="Unassembled WGS sequence"/>
</dbReference>
<protein>
    <submittedName>
        <fullName evidence="2">Uncharacterized protein</fullName>
    </submittedName>
</protein>
<gene>
    <name evidence="2" type="ORF">HAX54_053330</name>
</gene>
<feature type="non-terminal residue" evidence="2">
    <location>
        <position position="71"/>
    </location>
</feature>
<proteinExistence type="predicted"/>
<organism evidence="2 3">
    <name type="scientific">Datura stramonium</name>
    <name type="common">Jimsonweed</name>
    <name type="synonym">Common thornapple</name>
    <dbReference type="NCBI Taxonomy" id="4076"/>
    <lineage>
        <taxon>Eukaryota</taxon>
        <taxon>Viridiplantae</taxon>
        <taxon>Streptophyta</taxon>
        <taxon>Embryophyta</taxon>
        <taxon>Tracheophyta</taxon>
        <taxon>Spermatophyta</taxon>
        <taxon>Magnoliopsida</taxon>
        <taxon>eudicotyledons</taxon>
        <taxon>Gunneridae</taxon>
        <taxon>Pentapetalae</taxon>
        <taxon>asterids</taxon>
        <taxon>lamiids</taxon>
        <taxon>Solanales</taxon>
        <taxon>Solanaceae</taxon>
        <taxon>Solanoideae</taxon>
        <taxon>Datureae</taxon>
        <taxon>Datura</taxon>
    </lineage>
</organism>